<dbReference type="Pfam" id="PF00415">
    <property type="entry name" value="RCC1"/>
    <property type="match status" value="5"/>
</dbReference>
<dbReference type="EMBL" id="CP010822">
    <property type="protein sequence ID" value="ALJ90946.1"/>
    <property type="molecule type" value="Genomic_DNA"/>
</dbReference>
<evidence type="ECO:0000313" key="2">
    <source>
        <dbReference type="EMBL" id="ALJ90946.1"/>
    </source>
</evidence>
<dbReference type="InterPro" id="IPR000408">
    <property type="entry name" value="Reg_chr_condens"/>
</dbReference>
<evidence type="ECO:0000256" key="1">
    <source>
        <dbReference type="SAM" id="SignalP"/>
    </source>
</evidence>
<keyword evidence="3" id="KW-1185">Reference proteome</keyword>
<dbReference type="PROSITE" id="PS50012">
    <property type="entry name" value="RCC1_3"/>
    <property type="match status" value="6"/>
</dbReference>
<feature type="signal peptide" evidence="1">
    <location>
        <begin position="1"/>
        <end position="18"/>
    </location>
</feature>
<proteinExistence type="predicted"/>
<organism evidence="2 3">
    <name type="scientific">Thermus aquaticus (strain ATCC BAA-2747 / Y51MC23)</name>
    <dbReference type="NCBI Taxonomy" id="498848"/>
    <lineage>
        <taxon>Bacteria</taxon>
        <taxon>Thermotogati</taxon>
        <taxon>Deinococcota</taxon>
        <taxon>Deinococci</taxon>
        <taxon>Thermales</taxon>
        <taxon>Thermaceae</taxon>
        <taxon>Thermus</taxon>
    </lineage>
</organism>
<dbReference type="Gene3D" id="2.130.10.30">
    <property type="entry name" value="Regulator of chromosome condensation 1/beta-lactamase-inhibitor protein II"/>
    <property type="match status" value="2"/>
</dbReference>
<protein>
    <submittedName>
        <fullName evidence="2">BNR repeat domain protein</fullName>
    </submittedName>
</protein>
<dbReference type="InterPro" id="IPR051553">
    <property type="entry name" value="Ran_GTPase-activating"/>
</dbReference>
<gene>
    <name evidence="2" type="ORF">TO73_1099</name>
</gene>
<keyword evidence="1" id="KW-0732">Signal</keyword>
<dbReference type="RefSeq" id="WP_003045689.1">
    <property type="nucleotide sequence ID" value="NZ_CP010822.1"/>
</dbReference>
<dbReference type="InterPro" id="IPR009091">
    <property type="entry name" value="RCC1/BLIP-II"/>
</dbReference>
<dbReference type="PRINTS" id="PR00633">
    <property type="entry name" value="RCCNDNSATION"/>
</dbReference>
<dbReference type="PANTHER" id="PTHR45982">
    <property type="entry name" value="REGULATOR OF CHROMOSOME CONDENSATION"/>
    <property type="match status" value="1"/>
</dbReference>
<accession>A0ABN4IKN4</accession>
<sequence>MKRFLQALILLFSGALLAQSGPVVEVFAPQINAQVRITGCARDTQNRVVCALVFESKAQTNQSVTVLQSTVRALAPDGTVYRGRFSAEGGTADDTKAVFSLPAGMRVNASLLFPDVPSGVTLFAQVAFGGLEFRGIPVTQGREAPTQAAQAPRPAPSEDLWTSWDRRLSVSLHHVLYVGKDGTVWAWGLNQDGQLGIGKTSEAEPKPVKVQGLTDVVEVAAGWRHSLALRRDGTVWAWGNNDHGQLGITPNPLVPYPVRGLTDVVAIRAGRDTSYALRRDGTLWAWGSGRWGILGVGDFADRPLPTQVQGLSGIKALPQGIFGDGVAAVLKEDGTVWVWGNNTHGLLGTGQRCSYWESGWDWGQGQPTPVQVEGLKDVAQLAVGGHHFVALLKTGEVVAWGLSHRGQAGVFNEYCAAITKVPDLRDVVRIQAGGIISSALTRDGTLWAWGTHTSWDGRVFFGMLGIGPVRRDWERPVPPIGMDGVIFWEGWDTTFAVKGDGTVWAWGRNDYGQIGNGSRESQHTPIQVKLPDMP</sequence>
<dbReference type="PROSITE" id="PS00626">
    <property type="entry name" value="RCC1_2"/>
    <property type="match status" value="1"/>
</dbReference>
<reference evidence="3" key="1">
    <citation type="journal article" date="2015" name="PLoS ONE">
        <title>Complete Genome Sequence of Thermus aquaticus Y51MC23.</title>
        <authorList>
            <person name="Brumm P.J."/>
            <person name="Monsma S."/>
            <person name="Keough B."/>
            <person name="Jasinovica S."/>
            <person name="Ferguson E."/>
            <person name="Schoenfeld T."/>
            <person name="Lodes M."/>
            <person name="Mead D.A."/>
        </authorList>
    </citation>
    <scope>NUCLEOTIDE SEQUENCE [LARGE SCALE GENOMIC DNA]</scope>
    <source>
        <strain evidence="3">BAA-2747 / Y51MC23</strain>
    </source>
</reference>
<feature type="chain" id="PRO_5046451297" evidence="1">
    <location>
        <begin position="19"/>
        <end position="534"/>
    </location>
</feature>
<dbReference type="SUPFAM" id="SSF50985">
    <property type="entry name" value="RCC1/BLIP-II"/>
    <property type="match status" value="1"/>
</dbReference>
<evidence type="ECO:0000313" key="3">
    <source>
        <dbReference type="Proteomes" id="UP000058660"/>
    </source>
</evidence>
<dbReference type="PANTHER" id="PTHR45982:SF1">
    <property type="entry name" value="REGULATOR OF CHROMOSOME CONDENSATION"/>
    <property type="match status" value="1"/>
</dbReference>
<dbReference type="Proteomes" id="UP000058660">
    <property type="component" value="Chromosome"/>
</dbReference>
<name>A0ABN4IKN4_THEA5</name>